<dbReference type="InterPro" id="IPR006674">
    <property type="entry name" value="HD_domain"/>
</dbReference>
<accession>I5BV95</accession>
<evidence type="ECO:0000313" key="3">
    <source>
        <dbReference type="Proteomes" id="UP000004622"/>
    </source>
</evidence>
<dbReference type="GO" id="GO:0006203">
    <property type="term" value="P:dGTP catabolic process"/>
    <property type="evidence" value="ECO:0007669"/>
    <property type="project" value="TreeGrafter"/>
</dbReference>
<dbReference type="PANTHER" id="PTHR11373:SF4">
    <property type="entry name" value="DEOXYNUCLEOSIDE TRIPHOSPHATE TRIPHOSPHOHYDROLASE SAMHD1"/>
    <property type="match status" value="1"/>
</dbReference>
<dbReference type="EMBL" id="AJXZ01000038">
    <property type="protein sequence ID" value="EIM73497.1"/>
    <property type="molecule type" value="Genomic_DNA"/>
</dbReference>
<protein>
    <submittedName>
        <fullName evidence="2">Hydrolase ()</fullName>
    </submittedName>
</protein>
<dbReference type="SMART" id="SM00471">
    <property type="entry name" value="HDc"/>
    <property type="match status" value="1"/>
</dbReference>
<dbReference type="GO" id="GO:0008832">
    <property type="term" value="F:dGTPase activity"/>
    <property type="evidence" value="ECO:0007669"/>
    <property type="project" value="TreeGrafter"/>
</dbReference>
<dbReference type="CDD" id="cd00077">
    <property type="entry name" value="HDc"/>
    <property type="match status" value="1"/>
</dbReference>
<dbReference type="OrthoDB" id="9803619at2"/>
<keyword evidence="2" id="KW-0378">Hydrolase</keyword>
<dbReference type="SUPFAM" id="SSF109604">
    <property type="entry name" value="HD-domain/PDEase-like"/>
    <property type="match status" value="1"/>
</dbReference>
<dbReference type="PANTHER" id="PTHR11373">
    <property type="entry name" value="DEOXYNUCLEOSIDE TRIPHOSPHATE TRIPHOSPHOHYDROLASE"/>
    <property type="match status" value="1"/>
</dbReference>
<feature type="domain" description="HD" evidence="1">
    <location>
        <begin position="59"/>
        <end position="196"/>
    </location>
</feature>
<organism evidence="2 3">
    <name type="scientific">Nitratireductor aquibiodomus RA22</name>
    <dbReference type="NCBI Taxonomy" id="1189611"/>
    <lineage>
        <taxon>Bacteria</taxon>
        <taxon>Pseudomonadati</taxon>
        <taxon>Pseudomonadota</taxon>
        <taxon>Alphaproteobacteria</taxon>
        <taxon>Hyphomicrobiales</taxon>
        <taxon>Phyllobacteriaceae</taxon>
        <taxon>Nitratireductor</taxon>
    </lineage>
</organism>
<dbReference type="Pfam" id="PF01966">
    <property type="entry name" value="HD"/>
    <property type="match status" value="1"/>
</dbReference>
<sequence>MPQLLNKVIKDPIHGFIDFNGPRENELKKLLSDPFFQRLRRVKQLGFSDYVFPSAAHSRFAHSLGVYKIAKRMLMIIEPEGATGRWSPKAEACLAAALLHDVGHGMFSHAFEKAMEFFLARNTLEGQRAQSFATAVDHEAVGQRIITDSSIGAALANFGGPDFPGMVRDIIKKKDKNCVYTSIVSSQLDADRLDYAKRDAFFAGVSSGGIDLDWLLRNFKQGQNGNAHFLYVDSKAYISLEQFTVTLFQLYPTIYLHKKTRGLEFMFAQLLSRVFQMIATDEVAATGLSENHPFIRFFREPDNLDHARLLDDTLFWGSLHQFREATDASVSDIATRLSDRRIMPMIDIWKVADEVLATRSATGVLTAISRVELIEGICVAVAKNMQKDSSIWSDSCYYDTYNRPIYKPKGVIGGDPQQINVSVGGQILDIASISPVVASAASFNIHRIYFDDRKAPNADILKKAIREQIERELKDRES</sequence>
<dbReference type="PROSITE" id="PS51831">
    <property type="entry name" value="HD"/>
    <property type="match status" value="1"/>
</dbReference>
<dbReference type="InterPro" id="IPR003607">
    <property type="entry name" value="HD/PDEase_dom"/>
</dbReference>
<name>I5BV95_9HYPH</name>
<dbReference type="RefSeq" id="WP_007009346.1">
    <property type="nucleotide sequence ID" value="NZ_AJXZ01000038.1"/>
</dbReference>
<proteinExistence type="predicted"/>
<gene>
    <name evidence="2" type="ORF">A33O_14951</name>
</gene>
<dbReference type="PATRIC" id="fig|1189611.3.peg.3021"/>
<dbReference type="InterPro" id="IPR050135">
    <property type="entry name" value="dGTPase-like"/>
</dbReference>
<evidence type="ECO:0000313" key="2">
    <source>
        <dbReference type="EMBL" id="EIM73497.1"/>
    </source>
</evidence>
<dbReference type="Gene3D" id="1.10.3210.10">
    <property type="entry name" value="Hypothetical protein af1432"/>
    <property type="match status" value="1"/>
</dbReference>
<reference evidence="2 3" key="1">
    <citation type="journal article" date="2012" name="J. Bacteriol.">
        <title>Genome Sequence of Nitratireductor aquibiodomus Strain RA22.</title>
        <authorList>
            <person name="Singh A."/>
            <person name="Jangir P.K."/>
            <person name="Kumari C."/>
            <person name="Sharma R."/>
        </authorList>
    </citation>
    <scope>NUCLEOTIDE SEQUENCE [LARGE SCALE GENOMIC DNA]</scope>
    <source>
        <strain evidence="2 3">RA22</strain>
    </source>
</reference>
<dbReference type="Proteomes" id="UP000004622">
    <property type="component" value="Unassembled WGS sequence"/>
</dbReference>
<dbReference type="AlphaFoldDB" id="I5BV95"/>
<comment type="caution">
    <text evidence="2">The sequence shown here is derived from an EMBL/GenBank/DDBJ whole genome shotgun (WGS) entry which is preliminary data.</text>
</comment>
<evidence type="ECO:0000259" key="1">
    <source>
        <dbReference type="PROSITE" id="PS51831"/>
    </source>
</evidence>